<dbReference type="InterPro" id="IPR040442">
    <property type="entry name" value="Pyrv_kinase-like_dom_sf"/>
</dbReference>
<dbReference type="eggNOG" id="COG3836">
    <property type="taxonomic scope" value="Bacteria"/>
</dbReference>
<organism evidence="5 6">
    <name type="scientific">Deinococcus peraridilitoris (strain DSM 19664 / LMG 22246 / CIP 109416 / KR-200)</name>
    <dbReference type="NCBI Taxonomy" id="937777"/>
    <lineage>
        <taxon>Bacteria</taxon>
        <taxon>Thermotogati</taxon>
        <taxon>Deinococcota</taxon>
        <taxon>Deinococci</taxon>
        <taxon>Deinococcales</taxon>
        <taxon>Deinococcaceae</taxon>
        <taxon>Deinococcus</taxon>
    </lineage>
</organism>
<dbReference type="OrthoDB" id="86160at2"/>
<dbReference type="GO" id="GO:0046872">
    <property type="term" value="F:metal ion binding"/>
    <property type="evidence" value="ECO:0007669"/>
    <property type="project" value="UniProtKB-KW"/>
</dbReference>
<dbReference type="AlphaFoldDB" id="L0A258"/>
<dbReference type="PATRIC" id="fig|937777.3.peg.2042"/>
<evidence type="ECO:0000259" key="4">
    <source>
        <dbReference type="Pfam" id="PF03328"/>
    </source>
</evidence>
<accession>L0A258</accession>
<keyword evidence="3" id="KW-0456">Lyase</keyword>
<dbReference type="KEGG" id="dpd:Deipe_2032"/>
<dbReference type="InterPro" id="IPR005000">
    <property type="entry name" value="Aldolase/citrate-lyase_domain"/>
</dbReference>
<dbReference type="PANTHER" id="PTHR30502">
    <property type="entry name" value="2-KETO-3-DEOXY-L-RHAMNONATE ALDOLASE"/>
    <property type="match status" value="1"/>
</dbReference>
<evidence type="ECO:0000256" key="3">
    <source>
        <dbReference type="ARBA" id="ARBA00023239"/>
    </source>
</evidence>
<sequence length="266" mass="28375">MKPNTFQEVRTAGRVAVGHLLLEFTSRGVAKLLQSAQLDFVLIDMEHTALSSADVANLIAWLKATPVTPFVRVPSAQAHFISRVLDAGALGVMVPNVTGAAMARDVVQAAKYAPQGRRGVLLAGANTDFQVVDAAQFTRRANDSTTVICQIESREGLREVHAIAATPGVDVLLVGPADLAHDLGISGQYDHPEFLGALRIVADAARERDLTAGIFVTNLEQARAWRILGYDMIAYGADVLVYQAALSAAVSALRDLDEALSDSTRC</sequence>
<name>L0A258_DEIPD</name>
<proteinExistence type="inferred from homology"/>
<keyword evidence="2" id="KW-0479">Metal-binding</keyword>
<dbReference type="HOGENOM" id="CLU_059964_4_1_0"/>
<dbReference type="Proteomes" id="UP000010467">
    <property type="component" value="Chromosome"/>
</dbReference>
<gene>
    <name evidence="5" type="ordered locus">Deipe_2032</name>
</gene>
<dbReference type="GO" id="GO:0016832">
    <property type="term" value="F:aldehyde-lyase activity"/>
    <property type="evidence" value="ECO:0007669"/>
    <property type="project" value="TreeGrafter"/>
</dbReference>
<keyword evidence="6" id="KW-1185">Reference proteome</keyword>
<dbReference type="Pfam" id="PF03328">
    <property type="entry name" value="HpcH_HpaI"/>
    <property type="match status" value="1"/>
</dbReference>
<protein>
    <submittedName>
        <fullName evidence="5">2,4-dihydroxyhept-2-ene-1,7-dioic acid aldolase</fullName>
    </submittedName>
</protein>
<dbReference type="InterPro" id="IPR050251">
    <property type="entry name" value="HpcH-HpaI_aldolase"/>
</dbReference>
<dbReference type="STRING" id="937777.Deipe_2032"/>
<evidence type="ECO:0000313" key="6">
    <source>
        <dbReference type="Proteomes" id="UP000010467"/>
    </source>
</evidence>
<reference evidence="6" key="1">
    <citation type="submission" date="2012-03" db="EMBL/GenBank/DDBJ databases">
        <title>Complete sequence of chromosome of Deinococcus peraridilitoris DSM 19664.</title>
        <authorList>
            <person name="Lucas S."/>
            <person name="Copeland A."/>
            <person name="Lapidus A."/>
            <person name="Glavina del Rio T."/>
            <person name="Dalin E."/>
            <person name="Tice H."/>
            <person name="Bruce D."/>
            <person name="Goodwin L."/>
            <person name="Pitluck S."/>
            <person name="Peters L."/>
            <person name="Mikhailova N."/>
            <person name="Lu M."/>
            <person name="Kyrpides N."/>
            <person name="Mavromatis K."/>
            <person name="Ivanova N."/>
            <person name="Brettin T."/>
            <person name="Detter J.C."/>
            <person name="Han C."/>
            <person name="Larimer F."/>
            <person name="Land M."/>
            <person name="Hauser L."/>
            <person name="Markowitz V."/>
            <person name="Cheng J.-F."/>
            <person name="Hugenholtz P."/>
            <person name="Woyke T."/>
            <person name="Wu D."/>
            <person name="Pukall R."/>
            <person name="Steenblock K."/>
            <person name="Brambilla E."/>
            <person name="Klenk H.-P."/>
            <person name="Eisen J.A."/>
        </authorList>
    </citation>
    <scope>NUCLEOTIDE SEQUENCE [LARGE SCALE GENOMIC DNA]</scope>
    <source>
        <strain evidence="6">DSM 19664 / LMG 22246 / CIP 109416 / KR-200</strain>
    </source>
</reference>
<dbReference type="InterPro" id="IPR015813">
    <property type="entry name" value="Pyrv/PenolPyrv_kinase-like_dom"/>
</dbReference>
<comment type="similarity">
    <text evidence="1">Belongs to the HpcH/HpaI aldolase family.</text>
</comment>
<evidence type="ECO:0000256" key="2">
    <source>
        <dbReference type="ARBA" id="ARBA00022723"/>
    </source>
</evidence>
<dbReference type="EMBL" id="CP003382">
    <property type="protein sequence ID" value="AFZ67529.1"/>
    <property type="molecule type" value="Genomic_DNA"/>
</dbReference>
<feature type="domain" description="HpcH/HpaI aldolase/citrate lyase" evidence="4">
    <location>
        <begin position="30"/>
        <end position="241"/>
    </location>
</feature>
<dbReference type="Gene3D" id="3.20.20.60">
    <property type="entry name" value="Phosphoenolpyruvate-binding domains"/>
    <property type="match status" value="1"/>
</dbReference>
<dbReference type="GO" id="GO:0005737">
    <property type="term" value="C:cytoplasm"/>
    <property type="evidence" value="ECO:0007669"/>
    <property type="project" value="TreeGrafter"/>
</dbReference>
<evidence type="ECO:0000313" key="5">
    <source>
        <dbReference type="EMBL" id="AFZ67529.1"/>
    </source>
</evidence>
<evidence type="ECO:0000256" key="1">
    <source>
        <dbReference type="ARBA" id="ARBA00005568"/>
    </source>
</evidence>
<dbReference type="SUPFAM" id="SSF51621">
    <property type="entry name" value="Phosphoenolpyruvate/pyruvate domain"/>
    <property type="match status" value="1"/>
</dbReference>
<dbReference type="RefSeq" id="WP_015235834.1">
    <property type="nucleotide sequence ID" value="NC_019793.1"/>
</dbReference>
<dbReference type="PANTHER" id="PTHR30502:SF0">
    <property type="entry name" value="PHOSPHOENOLPYRUVATE CARBOXYLASE FAMILY PROTEIN"/>
    <property type="match status" value="1"/>
</dbReference>